<evidence type="ECO:0000313" key="1">
    <source>
        <dbReference type="EMBL" id="KKL47025.1"/>
    </source>
</evidence>
<reference evidence="1" key="1">
    <citation type="journal article" date="2015" name="Nature">
        <title>Complex archaea that bridge the gap between prokaryotes and eukaryotes.</title>
        <authorList>
            <person name="Spang A."/>
            <person name="Saw J.H."/>
            <person name="Jorgensen S.L."/>
            <person name="Zaremba-Niedzwiedzka K."/>
            <person name="Martijn J."/>
            <person name="Lind A.E."/>
            <person name="van Eijk R."/>
            <person name="Schleper C."/>
            <person name="Guy L."/>
            <person name="Ettema T.J."/>
        </authorList>
    </citation>
    <scope>NUCLEOTIDE SEQUENCE</scope>
</reference>
<name>A0A0F9EQ50_9ZZZZ</name>
<accession>A0A0F9EQ50</accession>
<dbReference type="EMBL" id="LAZR01033820">
    <property type="protein sequence ID" value="KKL47025.1"/>
    <property type="molecule type" value="Genomic_DNA"/>
</dbReference>
<sequence length="442" mass="49178">MATVVRGFPDTRARDLGRAVAGYLGRRKDRRLDELQQELMGEISNAKDEASATALLGDPKFQSVVTDTERFAVIMNYLNTVPLGTQSITGYDRETGNQRVVSFSEQERPEDVLARENLSLERSRLFYAVDQENDFDFGTSLGRFSSPSEAGNALEEGSGATIMDQEEMARHIQAKGAEIASKQRQMGIDLAKDEFEFRQGQPLTPFDRLISAFETGNMSPRQFNQAWARLTHLGFGKSPDDVAAETKKGLQERGAILAAMSEQGLDFIHMIEENPTLLSSTGAIPRGLANISAELQAAAQLSGLTKRELSHYDFKGFAAQSTAFKNLLLDFAVTYAATQGQTNRSLSDKDFDRFLQIVGSDIRNPNAFIANMDALMRKSQKAFNIMHRRLQGFEYEDAFGAFARFEADPNERRRKERESLLEAYPGLIFGNSSTEGTQQGNR</sequence>
<comment type="caution">
    <text evidence="1">The sequence shown here is derived from an EMBL/GenBank/DDBJ whole genome shotgun (WGS) entry which is preliminary data.</text>
</comment>
<proteinExistence type="predicted"/>
<protein>
    <submittedName>
        <fullName evidence="1">Uncharacterized protein</fullName>
    </submittedName>
</protein>
<organism evidence="1">
    <name type="scientific">marine sediment metagenome</name>
    <dbReference type="NCBI Taxonomy" id="412755"/>
    <lineage>
        <taxon>unclassified sequences</taxon>
        <taxon>metagenomes</taxon>
        <taxon>ecological metagenomes</taxon>
    </lineage>
</organism>
<gene>
    <name evidence="1" type="ORF">LCGC14_2339690</name>
</gene>
<dbReference type="AlphaFoldDB" id="A0A0F9EQ50"/>